<evidence type="ECO:0000256" key="1">
    <source>
        <dbReference type="ARBA" id="ARBA00011073"/>
    </source>
</evidence>
<feature type="active site" description="Charge relay system" evidence="5">
    <location>
        <position position="97"/>
    </location>
</feature>
<evidence type="ECO:0000259" key="9">
    <source>
        <dbReference type="Pfam" id="PF00082"/>
    </source>
</evidence>
<dbReference type="AlphaFoldDB" id="A0A7W7HSD9"/>
<reference evidence="10 11" key="1">
    <citation type="submission" date="2020-08" db="EMBL/GenBank/DDBJ databases">
        <title>Sequencing the genomes of 1000 actinobacteria strains.</title>
        <authorList>
            <person name="Klenk H.-P."/>
        </authorList>
    </citation>
    <scope>NUCLEOTIDE SEQUENCE [LARGE SCALE GENOMIC DNA]</scope>
    <source>
        <strain evidence="10 11">DSM 43149</strain>
    </source>
</reference>
<dbReference type="PANTHER" id="PTHR43806:SF11">
    <property type="entry name" value="CEREVISIN-RELATED"/>
    <property type="match status" value="1"/>
</dbReference>
<dbReference type="InterPro" id="IPR000209">
    <property type="entry name" value="Peptidase_S8/S53_dom"/>
</dbReference>
<keyword evidence="3 5" id="KW-0378">Hydrolase</keyword>
<evidence type="ECO:0000256" key="2">
    <source>
        <dbReference type="ARBA" id="ARBA00022670"/>
    </source>
</evidence>
<comment type="caution">
    <text evidence="10">The sequence shown here is derived from an EMBL/GenBank/DDBJ whole genome shotgun (WGS) entry which is preliminary data.</text>
</comment>
<organism evidence="10 11">
    <name type="scientific">Actinoplanes digitatis</name>
    <dbReference type="NCBI Taxonomy" id="1868"/>
    <lineage>
        <taxon>Bacteria</taxon>
        <taxon>Bacillati</taxon>
        <taxon>Actinomycetota</taxon>
        <taxon>Actinomycetes</taxon>
        <taxon>Micromonosporales</taxon>
        <taxon>Micromonosporaceae</taxon>
        <taxon>Actinoplanes</taxon>
    </lineage>
</organism>
<keyword evidence="7" id="KW-1133">Transmembrane helix</keyword>
<dbReference type="InterPro" id="IPR015500">
    <property type="entry name" value="Peptidase_S8_subtilisin-rel"/>
</dbReference>
<dbReference type="PANTHER" id="PTHR43806">
    <property type="entry name" value="PEPTIDASE S8"/>
    <property type="match status" value="1"/>
</dbReference>
<keyword evidence="7" id="KW-0812">Transmembrane</keyword>
<evidence type="ECO:0000313" key="10">
    <source>
        <dbReference type="EMBL" id="MBB4759957.1"/>
    </source>
</evidence>
<feature type="chain" id="PRO_5031205312" evidence="8">
    <location>
        <begin position="31"/>
        <end position="372"/>
    </location>
</feature>
<evidence type="ECO:0000256" key="7">
    <source>
        <dbReference type="SAM" id="Phobius"/>
    </source>
</evidence>
<evidence type="ECO:0000256" key="6">
    <source>
        <dbReference type="SAM" id="MobiDB-lite"/>
    </source>
</evidence>
<evidence type="ECO:0000256" key="5">
    <source>
        <dbReference type="PROSITE-ProRule" id="PRU01240"/>
    </source>
</evidence>
<keyword evidence="4 5" id="KW-0720">Serine protease</keyword>
<feature type="active site" description="Charge relay system" evidence="5">
    <location>
        <position position="248"/>
    </location>
</feature>
<dbReference type="GO" id="GO:0004252">
    <property type="term" value="F:serine-type endopeptidase activity"/>
    <property type="evidence" value="ECO:0007669"/>
    <property type="project" value="UniProtKB-UniRule"/>
</dbReference>
<dbReference type="PRINTS" id="PR00723">
    <property type="entry name" value="SUBTILISIN"/>
</dbReference>
<name>A0A7W7HSD9_9ACTN</name>
<dbReference type="Proteomes" id="UP000578112">
    <property type="component" value="Unassembled WGS sequence"/>
</dbReference>
<feature type="signal peptide" evidence="8">
    <location>
        <begin position="1"/>
        <end position="30"/>
    </location>
</feature>
<dbReference type="SUPFAM" id="SSF52743">
    <property type="entry name" value="Subtilisin-like"/>
    <property type="match status" value="1"/>
</dbReference>
<protein>
    <submittedName>
        <fullName evidence="10">Type VII secretion-associated serine protease mycosin</fullName>
    </submittedName>
</protein>
<keyword evidence="11" id="KW-1185">Reference proteome</keyword>
<dbReference type="GO" id="GO:0006508">
    <property type="term" value="P:proteolysis"/>
    <property type="evidence" value="ECO:0007669"/>
    <property type="project" value="UniProtKB-KW"/>
</dbReference>
<keyword evidence="2 5" id="KW-0645">Protease</keyword>
<keyword evidence="7" id="KW-0472">Membrane</keyword>
<feature type="region of interest" description="Disordered" evidence="6">
    <location>
        <begin position="311"/>
        <end position="330"/>
    </location>
</feature>
<dbReference type="PROSITE" id="PS00136">
    <property type="entry name" value="SUBTILASE_ASP"/>
    <property type="match status" value="1"/>
</dbReference>
<dbReference type="InterPro" id="IPR050131">
    <property type="entry name" value="Peptidase_S8_subtilisin-like"/>
</dbReference>
<dbReference type="InterPro" id="IPR036852">
    <property type="entry name" value="Peptidase_S8/S53_dom_sf"/>
</dbReference>
<dbReference type="PROSITE" id="PS51892">
    <property type="entry name" value="SUBTILASE"/>
    <property type="match status" value="1"/>
</dbReference>
<dbReference type="EMBL" id="JACHNH010000001">
    <property type="protein sequence ID" value="MBB4759957.1"/>
    <property type="molecule type" value="Genomic_DNA"/>
</dbReference>
<evidence type="ECO:0000256" key="8">
    <source>
        <dbReference type="SAM" id="SignalP"/>
    </source>
</evidence>
<evidence type="ECO:0000256" key="4">
    <source>
        <dbReference type="ARBA" id="ARBA00022825"/>
    </source>
</evidence>
<dbReference type="Gene3D" id="3.40.50.200">
    <property type="entry name" value="Peptidase S8/S53 domain"/>
    <property type="match status" value="1"/>
</dbReference>
<keyword evidence="8" id="KW-0732">Signal</keyword>
<proteinExistence type="inferred from homology"/>
<sequence length="372" mass="37977">MTVPGGITRRTLAVLAVIAVVFGSATPARADDIRDKQWYWAPLKVDQAQRITKGEGIIVGLLDTGVDDTHPDLRGAVLPGRHMAQDKPGRNFDSVGHGTGMAGVIAGRGHGGGRGVLGIAPRAKVIPIEPINDTYLVAQGIRYAVAQGAKVINLAFNTRDSESLRAAVREAVAADVVLIGTAGNDGDKDNEPDFPGSYPELLTVGAVDRKNKVAKFSNHGEYVDLVAPGVEIPGPAPGDGYVRGNGTSGAAAIVAGSAALIRAKYPELTAVEVVDRLTGTAIDRGAKGRDDYYGHGQLDLLAALTAAQPAPVRSSAPPPATDAPAAAAVPAPADAGGDGIPPLVIVGAGLVLLLVALPVAAFLIVRSRRAGG</sequence>
<evidence type="ECO:0000313" key="11">
    <source>
        <dbReference type="Proteomes" id="UP000578112"/>
    </source>
</evidence>
<feature type="active site" description="Charge relay system" evidence="5">
    <location>
        <position position="63"/>
    </location>
</feature>
<dbReference type="Pfam" id="PF00082">
    <property type="entry name" value="Peptidase_S8"/>
    <property type="match status" value="1"/>
</dbReference>
<feature type="transmembrane region" description="Helical" evidence="7">
    <location>
        <begin position="343"/>
        <end position="365"/>
    </location>
</feature>
<accession>A0A7W7HSD9</accession>
<dbReference type="RefSeq" id="WP_184989390.1">
    <property type="nucleotide sequence ID" value="NZ_BOMK01000050.1"/>
</dbReference>
<comment type="similarity">
    <text evidence="1 5">Belongs to the peptidase S8 family.</text>
</comment>
<gene>
    <name evidence="10" type="ORF">BJ971_000513</name>
</gene>
<dbReference type="InterPro" id="IPR023827">
    <property type="entry name" value="Peptidase_S8_Asp-AS"/>
</dbReference>
<evidence type="ECO:0000256" key="3">
    <source>
        <dbReference type="ARBA" id="ARBA00022801"/>
    </source>
</evidence>
<feature type="domain" description="Peptidase S8/S53" evidence="9">
    <location>
        <begin position="54"/>
        <end position="296"/>
    </location>
</feature>